<dbReference type="AlphaFoldDB" id="A0A2Z6RF83"/>
<sequence>MFPTNPQNFQLYRTCHLFKRLTEVGTIVWKSLDITWFRRFSEEATLELLFCFHSDWENYCAVIVGNHPQLFLHGYPNFVVVNKEHSGLENYWKDVEEECKLEEKEISDIDDETPELTEGVQTAGEEVAYTGFSNHQKNDRKNLTINISSSKLISMFTTRQSDVDFGHNETVDLGDENVDLGNIEMDSVHSSGASDDVRIPFL</sequence>
<dbReference type="Proteomes" id="UP000247702">
    <property type="component" value="Unassembled WGS sequence"/>
</dbReference>
<organism evidence="1 2">
    <name type="scientific">Rhizophagus clarus</name>
    <dbReference type="NCBI Taxonomy" id="94130"/>
    <lineage>
        <taxon>Eukaryota</taxon>
        <taxon>Fungi</taxon>
        <taxon>Fungi incertae sedis</taxon>
        <taxon>Mucoromycota</taxon>
        <taxon>Glomeromycotina</taxon>
        <taxon>Glomeromycetes</taxon>
        <taxon>Glomerales</taxon>
        <taxon>Glomeraceae</taxon>
        <taxon>Rhizophagus</taxon>
    </lineage>
</organism>
<evidence type="ECO:0000313" key="1">
    <source>
        <dbReference type="EMBL" id="GBC00591.1"/>
    </source>
</evidence>
<name>A0A2Z6RF83_9GLOM</name>
<gene>
    <name evidence="1" type="ORF">RclHR1_03900008</name>
</gene>
<proteinExistence type="predicted"/>
<comment type="caution">
    <text evidence="1">The sequence shown here is derived from an EMBL/GenBank/DDBJ whole genome shotgun (WGS) entry which is preliminary data.</text>
</comment>
<reference evidence="1 2" key="1">
    <citation type="submission" date="2017-11" db="EMBL/GenBank/DDBJ databases">
        <title>The genome of Rhizophagus clarus HR1 reveals common genetic basis of auxotrophy among arbuscular mycorrhizal fungi.</title>
        <authorList>
            <person name="Kobayashi Y."/>
        </authorList>
    </citation>
    <scope>NUCLEOTIDE SEQUENCE [LARGE SCALE GENOMIC DNA]</scope>
    <source>
        <strain evidence="1 2">HR1</strain>
    </source>
</reference>
<accession>A0A2Z6RF83</accession>
<evidence type="ECO:0000313" key="2">
    <source>
        <dbReference type="Proteomes" id="UP000247702"/>
    </source>
</evidence>
<protein>
    <submittedName>
        <fullName evidence="1">Uncharacterized protein</fullName>
    </submittedName>
</protein>
<keyword evidence="2" id="KW-1185">Reference proteome</keyword>
<dbReference type="EMBL" id="BEXD01003224">
    <property type="protein sequence ID" value="GBC00591.1"/>
    <property type="molecule type" value="Genomic_DNA"/>
</dbReference>